<feature type="binding site" evidence="6">
    <location>
        <position position="69"/>
    </location>
    <ligand>
        <name>NAD(+)</name>
        <dbReference type="ChEBI" id="CHEBI:57540"/>
    </ligand>
</feature>
<evidence type="ECO:0000313" key="8">
    <source>
        <dbReference type="EMBL" id="VGO14637.1"/>
    </source>
</evidence>
<accession>A0A6C2U487</accession>
<evidence type="ECO:0000256" key="1">
    <source>
        <dbReference type="ARBA" id="ARBA00022649"/>
    </source>
</evidence>
<evidence type="ECO:0000256" key="2">
    <source>
        <dbReference type="ARBA" id="ARBA00022676"/>
    </source>
</evidence>
<dbReference type="RefSeq" id="WP_136080274.1">
    <property type="nucleotide sequence ID" value="NZ_CAAHFG010000002.1"/>
</dbReference>
<evidence type="ECO:0000256" key="5">
    <source>
        <dbReference type="ARBA" id="ARBA00023125"/>
    </source>
</evidence>
<gene>
    <name evidence="8" type="ORF">PDESU_03202</name>
</gene>
<comment type="catalytic activity">
    <reaction evidence="6">
        <text>a thymidine in DNA + NAD(+) = an N-(ADP-alpha-D-ribosyl)-thymidine in DNA + nicotinamide + H(+)</text>
        <dbReference type="Rhea" id="RHEA:71651"/>
        <dbReference type="Rhea" id="RHEA-COMP:13556"/>
        <dbReference type="Rhea" id="RHEA-COMP:18051"/>
        <dbReference type="ChEBI" id="CHEBI:15378"/>
        <dbReference type="ChEBI" id="CHEBI:17154"/>
        <dbReference type="ChEBI" id="CHEBI:57540"/>
        <dbReference type="ChEBI" id="CHEBI:137386"/>
        <dbReference type="ChEBI" id="CHEBI:191199"/>
    </reaction>
</comment>
<dbReference type="GO" id="GO:0016779">
    <property type="term" value="F:nucleotidyltransferase activity"/>
    <property type="evidence" value="ECO:0007669"/>
    <property type="project" value="UniProtKB-UniRule"/>
</dbReference>
<dbReference type="AlphaFoldDB" id="A0A6C2U487"/>
<comment type="caution">
    <text evidence="6">Lacks conserved residue(s) required for the propagation of feature annotation.</text>
</comment>
<feature type="domain" description="DarT" evidence="7">
    <location>
        <begin position="20"/>
        <end position="226"/>
    </location>
</feature>
<dbReference type="InterPro" id="IPR029494">
    <property type="entry name" value="DarT"/>
</dbReference>
<feature type="binding site" evidence="6">
    <location>
        <begin position="24"/>
        <end position="26"/>
    </location>
    <ligand>
        <name>NAD(+)</name>
        <dbReference type="ChEBI" id="CHEBI:57540"/>
    </ligand>
</feature>
<keyword evidence="3 6" id="KW-0808">Transferase</keyword>
<evidence type="ECO:0000256" key="6">
    <source>
        <dbReference type="PROSITE-ProRule" id="PRU01362"/>
    </source>
</evidence>
<reference evidence="8 9" key="1">
    <citation type="submission" date="2019-04" db="EMBL/GenBank/DDBJ databases">
        <authorList>
            <person name="Van Vliet M D."/>
        </authorList>
    </citation>
    <scope>NUCLEOTIDE SEQUENCE [LARGE SCALE GENOMIC DNA]</scope>
    <source>
        <strain evidence="8 9">F1</strain>
    </source>
</reference>
<sequence>MNLKPDAQKFADEILRRKITSLVHFTPALNLTSIFEGGEIISRQRLDLLRKDAPQLHLDDYVELNDAIRLDGRPDYINLSVQFPNFRLFERFRQKHRDDVDAWAIILIKPVCIQWNDTLFSVYNAASRCAKDQGIGGSFQHFQQMFKNNLSLYNQSSSWVEMRTGLAECYPTSIQAEVLVKTRIPNECITSIVFQSAELAGRYRAAAGIFGDTSSIPFIANAELFGRARAQEALNGI</sequence>
<dbReference type="EMBL" id="CAAHFG010000002">
    <property type="protein sequence ID" value="VGO14637.1"/>
    <property type="molecule type" value="Genomic_DNA"/>
</dbReference>
<protein>
    <recommendedName>
        <fullName evidence="7">DarT domain-containing protein</fullName>
    </recommendedName>
</protein>
<comment type="similarity">
    <text evidence="6">Belongs to the DarT ADP-ribosyltransferase family.</text>
</comment>
<evidence type="ECO:0000313" key="9">
    <source>
        <dbReference type="Proteomes" id="UP000366872"/>
    </source>
</evidence>
<dbReference type="Proteomes" id="UP000366872">
    <property type="component" value="Unassembled WGS sequence"/>
</dbReference>
<name>A0A6C2U487_PONDE</name>
<proteinExistence type="inferred from homology"/>
<keyword evidence="9" id="KW-1185">Reference proteome</keyword>
<keyword evidence="1 6" id="KW-1277">Toxin-antitoxin system</keyword>
<evidence type="ECO:0000256" key="4">
    <source>
        <dbReference type="ARBA" id="ARBA00022695"/>
    </source>
</evidence>
<keyword evidence="5 6" id="KW-0238">DNA-binding</keyword>
<dbReference type="PROSITE" id="PS52018">
    <property type="entry name" value="DART"/>
    <property type="match status" value="1"/>
</dbReference>
<organism evidence="8 9">
    <name type="scientific">Pontiella desulfatans</name>
    <dbReference type="NCBI Taxonomy" id="2750659"/>
    <lineage>
        <taxon>Bacteria</taxon>
        <taxon>Pseudomonadati</taxon>
        <taxon>Kiritimatiellota</taxon>
        <taxon>Kiritimatiellia</taxon>
        <taxon>Kiritimatiellales</taxon>
        <taxon>Pontiellaceae</taxon>
        <taxon>Pontiella</taxon>
    </lineage>
</organism>
<keyword evidence="4 6" id="KW-0548">Nucleotidyltransferase</keyword>
<feature type="active site" description="Proton acceptor" evidence="6">
    <location>
        <position position="69"/>
    </location>
</feature>
<feature type="active site" evidence="6">
    <location>
        <position position="177"/>
    </location>
</feature>
<dbReference type="GO" id="GO:0003677">
    <property type="term" value="F:DNA binding"/>
    <property type="evidence" value="ECO:0007669"/>
    <property type="project" value="UniProtKB-UniRule"/>
</dbReference>
<dbReference type="Pfam" id="PF14487">
    <property type="entry name" value="DarT"/>
    <property type="match status" value="1"/>
</dbReference>
<evidence type="ECO:0000259" key="7">
    <source>
        <dbReference type="PROSITE" id="PS52018"/>
    </source>
</evidence>
<keyword evidence="2 6" id="KW-0328">Glycosyltransferase</keyword>
<evidence type="ECO:0000256" key="3">
    <source>
        <dbReference type="ARBA" id="ARBA00022679"/>
    </source>
</evidence>
<dbReference type="GO" id="GO:0016757">
    <property type="term" value="F:glycosyltransferase activity"/>
    <property type="evidence" value="ECO:0007669"/>
    <property type="project" value="UniProtKB-UniRule"/>
</dbReference>